<dbReference type="InterPro" id="IPR036380">
    <property type="entry name" value="Isochorismatase-like_sf"/>
</dbReference>
<gene>
    <name evidence="3" type="ORF">AOZ06_08720</name>
</gene>
<dbReference type="InterPro" id="IPR050272">
    <property type="entry name" value="Isochorismatase-like_hydrls"/>
</dbReference>
<dbReference type="STRING" id="860235.AOZ06_08720"/>
<sequence>MKPALVILDVQEVLLPLIWRSAELVGRIASLARAARESGVPVVAFQQIGESGSFFDPEQPRTRPADGLALQPSDVVIRKTATDAFYGTELAAVLVEREIDTLVITGVSTDYCVDATVRSSLSHGFDVVLVEDGHAPVTEGDPAAGLAPEQIVERHNRILSTGMHPGGSVRVVPAAEVAFG</sequence>
<dbReference type="KEGG" id="kphy:AOZ06_08720"/>
<keyword evidence="4" id="KW-1185">Reference proteome</keyword>
<evidence type="ECO:0000256" key="1">
    <source>
        <dbReference type="ARBA" id="ARBA00022801"/>
    </source>
</evidence>
<proteinExistence type="predicted"/>
<name>A0A0N7F2W9_9PSEU</name>
<dbReference type="SUPFAM" id="SSF52499">
    <property type="entry name" value="Isochorismatase-like hydrolases"/>
    <property type="match status" value="1"/>
</dbReference>
<protein>
    <submittedName>
        <fullName evidence="3">Isochorismatase hydrolase</fullName>
    </submittedName>
</protein>
<dbReference type="InterPro" id="IPR000868">
    <property type="entry name" value="Isochorismatase-like_dom"/>
</dbReference>
<dbReference type="OrthoDB" id="3429567at2"/>
<accession>A0A0N7F2W9</accession>
<dbReference type="CDD" id="cd00431">
    <property type="entry name" value="cysteine_hydrolases"/>
    <property type="match status" value="1"/>
</dbReference>
<dbReference type="PANTHER" id="PTHR43540">
    <property type="entry name" value="PEROXYUREIDOACRYLATE/UREIDOACRYLATE AMIDOHYDROLASE-RELATED"/>
    <property type="match status" value="1"/>
</dbReference>
<feature type="domain" description="Isochorismatase-like" evidence="2">
    <location>
        <begin position="4"/>
        <end position="142"/>
    </location>
</feature>
<reference evidence="3 4" key="1">
    <citation type="submission" date="2015-07" db="EMBL/GenBank/DDBJ databases">
        <title>Genome sequencing of Kibdelosporangium phytohabitans.</title>
        <authorList>
            <person name="Qin S."/>
            <person name="Xing K."/>
        </authorList>
    </citation>
    <scope>NUCLEOTIDE SEQUENCE [LARGE SCALE GENOMIC DNA]</scope>
    <source>
        <strain evidence="3 4">KLBMP1111</strain>
    </source>
</reference>
<evidence type="ECO:0000313" key="3">
    <source>
        <dbReference type="EMBL" id="ALG06999.1"/>
    </source>
</evidence>
<dbReference type="GO" id="GO:0016787">
    <property type="term" value="F:hydrolase activity"/>
    <property type="evidence" value="ECO:0007669"/>
    <property type="project" value="UniProtKB-KW"/>
</dbReference>
<keyword evidence="1 3" id="KW-0378">Hydrolase</keyword>
<dbReference type="RefSeq" id="WP_054288970.1">
    <property type="nucleotide sequence ID" value="NZ_CP012752.1"/>
</dbReference>
<evidence type="ECO:0000313" key="4">
    <source>
        <dbReference type="Proteomes" id="UP000063699"/>
    </source>
</evidence>
<dbReference type="Proteomes" id="UP000063699">
    <property type="component" value="Chromosome"/>
</dbReference>
<organism evidence="3 4">
    <name type="scientific">Kibdelosporangium phytohabitans</name>
    <dbReference type="NCBI Taxonomy" id="860235"/>
    <lineage>
        <taxon>Bacteria</taxon>
        <taxon>Bacillati</taxon>
        <taxon>Actinomycetota</taxon>
        <taxon>Actinomycetes</taxon>
        <taxon>Pseudonocardiales</taxon>
        <taxon>Pseudonocardiaceae</taxon>
        <taxon>Kibdelosporangium</taxon>
    </lineage>
</organism>
<dbReference type="Pfam" id="PF00857">
    <property type="entry name" value="Isochorismatase"/>
    <property type="match status" value="1"/>
</dbReference>
<dbReference type="PANTHER" id="PTHR43540:SF1">
    <property type="entry name" value="ISOCHORISMATASE HYDROLASE"/>
    <property type="match status" value="1"/>
</dbReference>
<evidence type="ECO:0000259" key="2">
    <source>
        <dbReference type="Pfam" id="PF00857"/>
    </source>
</evidence>
<dbReference type="EMBL" id="CP012752">
    <property type="protein sequence ID" value="ALG06999.1"/>
    <property type="molecule type" value="Genomic_DNA"/>
</dbReference>
<dbReference type="Gene3D" id="3.40.50.850">
    <property type="entry name" value="Isochorismatase-like"/>
    <property type="match status" value="1"/>
</dbReference>
<dbReference type="AlphaFoldDB" id="A0A0N7F2W9"/>